<comment type="caution">
    <text evidence="1">The sequence shown here is derived from an EMBL/GenBank/DDBJ whole genome shotgun (WGS) entry which is preliminary data.</text>
</comment>
<dbReference type="Proteomes" id="UP000546464">
    <property type="component" value="Unassembled WGS sequence"/>
</dbReference>
<evidence type="ECO:0000313" key="2">
    <source>
        <dbReference type="Proteomes" id="UP000546464"/>
    </source>
</evidence>
<evidence type="ECO:0000313" key="1">
    <source>
        <dbReference type="EMBL" id="MBC2595252.1"/>
    </source>
</evidence>
<protein>
    <submittedName>
        <fullName evidence="1">Uncharacterized protein</fullName>
    </submittedName>
</protein>
<gene>
    <name evidence="1" type="ORF">H5P28_13370</name>
</gene>
<proteinExistence type="predicted"/>
<dbReference type="AlphaFoldDB" id="A0A842HFR9"/>
<sequence length="235" mass="25857">MLAAGVLLPSVRAQVEEQPKNTFRLTALSGSFDGWKCSGYSSSDSFQPIIAQRYISGPYPLEDRRMVFFKQDEATGEKATQTIATVPAGIRQPLIVLCQLPQRLEDGTVLPYTALVLDDSLKSTPLNSIRIVNMSRYPTMMAFGGQTPAELAPGQSTLVSHPPLEKDMSAVMQLAVSAPGGEWKKKKGELFLRKNGRHYVLLNLDPFSDDTIPSSNQLITISDLRRLPPVLIEQP</sequence>
<dbReference type="RefSeq" id="WP_185676207.1">
    <property type="nucleotide sequence ID" value="NZ_JACHVB010000035.1"/>
</dbReference>
<dbReference type="EMBL" id="JACHVB010000035">
    <property type="protein sequence ID" value="MBC2595252.1"/>
    <property type="molecule type" value="Genomic_DNA"/>
</dbReference>
<organism evidence="1 2">
    <name type="scientific">Ruficoccus amylovorans</name>
    <dbReference type="NCBI Taxonomy" id="1804625"/>
    <lineage>
        <taxon>Bacteria</taxon>
        <taxon>Pseudomonadati</taxon>
        <taxon>Verrucomicrobiota</taxon>
        <taxon>Opitutia</taxon>
        <taxon>Puniceicoccales</taxon>
        <taxon>Cerasicoccaceae</taxon>
        <taxon>Ruficoccus</taxon>
    </lineage>
</organism>
<reference evidence="1 2" key="1">
    <citation type="submission" date="2020-07" db="EMBL/GenBank/DDBJ databases">
        <authorList>
            <person name="Feng X."/>
        </authorList>
    </citation>
    <scope>NUCLEOTIDE SEQUENCE [LARGE SCALE GENOMIC DNA]</scope>
    <source>
        <strain evidence="1 2">JCM31066</strain>
    </source>
</reference>
<accession>A0A842HFR9</accession>
<keyword evidence="2" id="KW-1185">Reference proteome</keyword>
<name>A0A842HFR9_9BACT</name>